<protein>
    <submittedName>
        <fullName evidence="1">Uncharacterized protein</fullName>
    </submittedName>
</protein>
<evidence type="ECO:0000313" key="2">
    <source>
        <dbReference type="Proteomes" id="UP000020077"/>
    </source>
</evidence>
<dbReference type="EMBL" id="JDVG02000484">
    <property type="protein sequence ID" value="KFB71835.1"/>
    <property type="molecule type" value="Genomic_DNA"/>
</dbReference>
<sequence>MKAPKENAISSACSRRSSEIDASEFLITSNWPVFTDML</sequence>
<reference evidence="1 2" key="1">
    <citation type="submission" date="2014-02" db="EMBL/GenBank/DDBJ databases">
        <title>Expanding our view of genomic diversity in Candidatus Accumulibacter clades.</title>
        <authorList>
            <person name="Skennerton C.T."/>
            <person name="Barr J.J."/>
            <person name="Slater F.R."/>
            <person name="Bond P.L."/>
            <person name="Tyson G.W."/>
        </authorList>
    </citation>
    <scope>NUCLEOTIDE SEQUENCE [LARGE SCALE GENOMIC DNA]</scope>
    <source>
        <strain evidence="2">BA-91</strain>
    </source>
</reference>
<evidence type="ECO:0000313" key="1">
    <source>
        <dbReference type="EMBL" id="KFB71835.1"/>
    </source>
</evidence>
<accession>A0A080LVU3</accession>
<gene>
    <name evidence="1" type="ORF">AW09_003015</name>
</gene>
<name>A0A080LVU3_9PROT</name>
<proteinExistence type="predicted"/>
<comment type="caution">
    <text evidence="1">The sequence shown here is derived from an EMBL/GenBank/DDBJ whole genome shotgun (WGS) entry which is preliminary data.</text>
</comment>
<organism evidence="1 2">
    <name type="scientific">Candidatus Accumulibacter phosphatis</name>
    <dbReference type="NCBI Taxonomy" id="327160"/>
    <lineage>
        <taxon>Bacteria</taxon>
        <taxon>Pseudomonadati</taxon>
        <taxon>Pseudomonadota</taxon>
        <taxon>Betaproteobacteria</taxon>
        <taxon>Candidatus Accumulibacter</taxon>
    </lineage>
</organism>
<dbReference type="Proteomes" id="UP000020077">
    <property type="component" value="Unassembled WGS sequence"/>
</dbReference>
<dbReference type="AlphaFoldDB" id="A0A080LVU3"/>